<feature type="chain" id="PRO_5035464545" description="Secreted protein" evidence="2">
    <location>
        <begin position="20"/>
        <end position="277"/>
    </location>
</feature>
<dbReference type="Proteomes" id="UP000794436">
    <property type="component" value="Unassembled WGS sequence"/>
</dbReference>
<proteinExistence type="predicted"/>
<feature type="signal peptide" evidence="2">
    <location>
        <begin position="1"/>
        <end position="19"/>
    </location>
</feature>
<keyword evidence="4" id="KW-1185">Reference proteome</keyword>
<evidence type="ECO:0008006" key="5">
    <source>
        <dbReference type="Google" id="ProtNLM"/>
    </source>
</evidence>
<comment type="caution">
    <text evidence="3">The sequence shown here is derived from an EMBL/GenBank/DDBJ whole genome shotgun (WGS) entry which is preliminary data.</text>
</comment>
<dbReference type="EMBL" id="SPLM01000075">
    <property type="protein sequence ID" value="TMW61883.1"/>
    <property type="molecule type" value="Genomic_DNA"/>
</dbReference>
<protein>
    <recommendedName>
        <fullName evidence="5">Secreted protein</fullName>
    </recommendedName>
</protein>
<feature type="region of interest" description="Disordered" evidence="1">
    <location>
        <begin position="213"/>
        <end position="251"/>
    </location>
</feature>
<organism evidence="3 4">
    <name type="scientific">Pythium oligandrum</name>
    <name type="common">Mycoparasitic fungus</name>
    <dbReference type="NCBI Taxonomy" id="41045"/>
    <lineage>
        <taxon>Eukaryota</taxon>
        <taxon>Sar</taxon>
        <taxon>Stramenopiles</taxon>
        <taxon>Oomycota</taxon>
        <taxon>Peronosporomycetes</taxon>
        <taxon>Pythiales</taxon>
        <taxon>Pythiaceae</taxon>
        <taxon>Pythium</taxon>
    </lineage>
</organism>
<dbReference type="AlphaFoldDB" id="A0A8K1CG30"/>
<name>A0A8K1CG30_PYTOL</name>
<evidence type="ECO:0000313" key="3">
    <source>
        <dbReference type="EMBL" id="TMW61883.1"/>
    </source>
</evidence>
<sequence length="277" mass="28852">MKVLASLLVAVGLATTADAYMAASKNNTMSVGDGTTVTTNSTTTVFMGTEYNPDQCVLQFGSLKCDNNKDCAELNGYSLECVNLGNQNGKPKKVCQCASNQTEVCQNSTAPEKSGAAQFEDCSGGKGCVDSWGHVPTKLELRVCAEKLHCVKEVNTTASKPAEICHTCRSCIAQNDATGSKLTDVRRFDCRSICPAEILESLDRRNQEEVGIADELKSGSGSEASSSSGTGSEESSGEGSTGSSDVPSPSYASTVKVSVPLVVGSIVLTAVSSVMLN</sequence>
<feature type="compositionally biased region" description="Low complexity" evidence="1">
    <location>
        <begin position="218"/>
        <end position="244"/>
    </location>
</feature>
<dbReference type="OrthoDB" id="156944at2759"/>
<reference evidence="3" key="1">
    <citation type="submission" date="2019-03" db="EMBL/GenBank/DDBJ databases">
        <title>Long read genome sequence of the mycoparasitic Pythium oligandrum ATCC 38472 isolated from sugarbeet rhizosphere.</title>
        <authorList>
            <person name="Gaulin E."/>
        </authorList>
    </citation>
    <scope>NUCLEOTIDE SEQUENCE</scope>
    <source>
        <strain evidence="3">ATCC 38472_TT</strain>
    </source>
</reference>
<gene>
    <name evidence="3" type="ORF">Poli38472_010946</name>
</gene>
<evidence type="ECO:0000256" key="1">
    <source>
        <dbReference type="SAM" id="MobiDB-lite"/>
    </source>
</evidence>
<accession>A0A8K1CG30</accession>
<keyword evidence="2" id="KW-0732">Signal</keyword>
<evidence type="ECO:0000313" key="4">
    <source>
        <dbReference type="Proteomes" id="UP000794436"/>
    </source>
</evidence>
<evidence type="ECO:0000256" key="2">
    <source>
        <dbReference type="SAM" id="SignalP"/>
    </source>
</evidence>